<keyword evidence="1" id="KW-1133">Transmembrane helix</keyword>
<dbReference type="STRING" id="1095630.A0A2J6TV86"/>
<keyword evidence="3" id="KW-1185">Reference proteome</keyword>
<evidence type="ECO:0000313" key="3">
    <source>
        <dbReference type="Proteomes" id="UP000235371"/>
    </source>
</evidence>
<feature type="transmembrane region" description="Helical" evidence="1">
    <location>
        <begin position="480"/>
        <end position="503"/>
    </location>
</feature>
<dbReference type="RefSeq" id="XP_024743772.1">
    <property type="nucleotide sequence ID" value="XM_024877598.1"/>
</dbReference>
<proteinExistence type="predicted"/>
<dbReference type="AlphaFoldDB" id="A0A2J6TV86"/>
<reference evidence="2 3" key="1">
    <citation type="submission" date="2016-04" db="EMBL/GenBank/DDBJ databases">
        <title>A degradative enzymes factory behind the ericoid mycorrhizal symbiosis.</title>
        <authorList>
            <consortium name="DOE Joint Genome Institute"/>
            <person name="Martino E."/>
            <person name="Morin E."/>
            <person name="Grelet G."/>
            <person name="Kuo A."/>
            <person name="Kohler A."/>
            <person name="Daghino S."/>
            <person name="Barry K."/>
            <person name="Choi C."/>
            <person name="Cichocki N."/>
            <person name="Clum A."/>
            <person name="Copeland A."/>
            <person name="Hainaut M."/>
            <person name="Haridas S."/>
            <person name="Labutti K."/>
            <person name="Lindquist E."/>
            <person name="Lipzen A."/>
            <person name="Khouja H.-R."/>
            <person name="Murat C."/>
            <person name="Ohm R."/>
            <person name="Olson A."/>
            <person name="Spatafora J."/>
            <person name="Veneault-Fourrey C."/>
            <person name="Henrissat B."/>
            <person name="Grigoriev I."/>
            <person name="Martin F."/>
            <person name="Perotto S."/>
        </authorList>
    </citation>
    <scope>NUCLEOTIDE SEQUENCE [LARGE SCALE GENOMIC DNA]</scope>
    <source>
        <strain evidence="2 3">E</strain>
    </source>
</reference>
<feature type="transmembrane region" description="Helical" evidence="1">
    <location>
        <begin position="523"/>
        <end position="545"/>
    </location>
</feature>
<sequence length="721" mass="80862">MGRVFTGPIDDRYLSPWDGHLAKLHVQCTDQLYDGPGTTTWRRTYIRKVAPLNVRIATWVIDFSADPKNWKDWGLILLRFIPSSFALTFFALGRDTVEVKYGLNYAPLPYKFHGYAKAARNQLENAETKGSPKAILTEQRVSERLLMPRYLCFLKSPEDSGLRGAVPMLVSTWQAKKHSNSVINYLFVAYSAEQFNHGSNEDMEALHQIAERATRDAQLSAYWVACSCMPDPNELEDDVYRISDIMRGAKAMAIAVGAPRKATHGSANTTTELLRHWGERMWTFPEVLLSQNDDVRVYARKGQLDGPLVIPKTQFAAQVWSDATVSRQMVDHYAGSLGLSRLELVALALQCLTSRQTTQYLPGDHSYALMGLLRLRPKIDSTDTAFQAFARLSLLNDSDQLLERVICTLPKHPDQEWYELGDAYGSSLWDIYPKCQVAGVGENDTVIIDGAYGTSIRWKSFHRIWNFRVFSWKRWLAWKLLHLSSTFVLIGFILFGSGVQLSMPQTIYDDWSGSSYTVAGSPAGLMSIGVGFLFLIFGIAGWLMAPRLLHLILGGKFWNTQAAVFGFEGYINLATIERSIFGGNFGRLSWTPNGSPLSRHHKNSFGECIGDDPTDDIEVRNLVEKAKSARPGDQRVFTLVDTGSMQVTMFQAANPPIALVICGSEGGMKRAIGCSYDWKTGTLYRETVLRVSTTVLDRMGRVSKLKLGLKRPRVEPRRCVA</sequence>
<name>A0A2J6TV86_9HELO</name>
<evidence type="ECO:0000256" key="1">
    <source>
        <dbReference type="SAM" id="Phobius"/>
    </source>
</evidence>
<accession>A0A2J6TV86</accession>
<dbReference type="EMBL" id="KZ613740">
    <property type="protein sequence ID" value="PMD66868.1"/>
    <property type="molecule type" value="Genomic_DNA"/>
</dbReference>
<keyword evidence="1" id="KW-0472">Membrane</keyword>
<protein>
    <recommendedName>
        <fullName evidence="4">Heterokaryon incompatibility domain-containing protein</fullName>
    </recommendedName>
</protein>
<dbReference type="GeneID" id="36585675"/>
<gene>
    <name evidence="2" type="ORF">K444DRAFT_578167</name>
</gene>
<dbReference type="Proteomes" id="UP000235371">
    <property type="component" value="Unassembled WGS sequence"/>
</dbReference>
<dbReference type="InParanoid" id="A0A2J6TV86"/>
<evidence type="ECO:0000313" key="2">
    <source>
        <dbReference type="EMBL" id="PMD66868.1"/>
    </source>
</evidence>
<organism evidence="2 3">
    <name type="scientific">Hyaloscypha bicolor E</name>
    <dbReference type="NCBI Taxonomy" id="1095630"/>
    <lineage>
        <taxon>Eukaryota</taxon>
        <taxon>Fungi</taxon>
        <taxon>Dikarya</taxon>
        <taxon>Ascomycota</taxon>
        <taxon>Pezizomycotina</taxon>
        <taxon>Leotiomycetes</taxon>
        <taxon>Helotiales</taxon>
        <taxon>Hyaloscyphaceae</taxon>
        <taxon>Hyaloscypha</taxon>
        <taxon>Hyaloscypha bicolor</taxon>
    </lineage>
</organism>
<dbReference type="OrthoDB" id="2624308at2759"/>
<keyword evidence="1" id="KW-0812">Transmembrane</keyword>
<evidence type="ECO:0008006" key="4">
    <source>
        <dbReference type="Google" id="ProtNLM"/>
    </source>
</evidence>